<evidence type="ECO:0000313" key="3">
    <source>
        <dbReference type="EMBL" id="GAA2076703.1"/>
    </source>
</evidence>
<accession>A0ABN2VXR1</accession>
<dbReference type="Pfam" id="PF03602">
    <property type="entry name" value="Cons_hypoth95"/>
    <property type="match status" value="1"/>
</dbReference>
<keyword evidence="4" id="KW-1185">Reference proteome</keyword>
<dbReference type="NCBIfam" id="TIGR00095">
    <property type="entry name" value="16S rRNA (guanine(966)-N(2))-methyltransferase RsmD"/>
    <property type="match status" value="1"/>
</dbReference>
<sequence length="195" mass="20982">MTRIIAGEWGGRRLRTPPGDGTRPTSDRVRESMFQTLESMLGGLETVPFLDLFAGSGALGLEAESRGGIGDLVESDRRAAAVVAANIADLGAESRLHRTTAQRFLTGRSLGDWGLVFLDPPYAMATERVHDLLAMLAADDNLLGGAVLVVERSTRTPFAWPQGYEPVKDKAYGETTLWYGRPVLQTAPSGPRSAP</sequence>
<reference evidence="3 4" key="1">
    <citation type="journal article" date="2019" name="Int. J. Syst. Evol. Microbiol.">
        <title>The Global Catalogue of Microorganisms (GCM) 10K type strain sequencing project: providing services to taxonomists for standard genome sequencing and annotation.</title>
        <authorList>
            <consortium name="The Broad Institute Genomics Platform"/>
            <consortium name="The Broad Institute Genome Sequencing Center for Infectious Disease"/>
            <person name="Wu L."/>
            <person name="Ma J."/>
        </authorList>
    </citation>
    <scope>NUCLEOTIDE SEQUENCE [LARGE SCALE GENOMIC DNA]</scope>
    <source>
        <strain evidence="3 4">JCM 15749</strain>
    </source>
</reference>
<comment type="caution">
    <text evidence="3">The sequence shown here is derived from an EMBL/GenBank/DDBJ whole genome shotgun (WGS) entry which is preliminary data.</text>
</comment>
<evidence type="ECO:0000256" key="2">
    <source>
        <dbReference type="ARBA" id="ARBA00022679"/>
    </source>
</evidence>
<proteinExistence type="predicted"/>
<keyword evidence="2" id="KW-0808">Transferase</keyword>
<dbReference type="EMBL" id="BAAAPY010000004">
    <property type="protein sequence ID" value="GAA2076703.1"/>
    <property type="molecule type" value="Genomic_DNA"/>
</dbReference>
<gene>
    <name evidence="3" type="primary">rsmD</name>
    <name evidence="3" type="ORF">GCM10009821_15090</name>
</gene>
<dbReference type="SUPFAM" id="SSF53335">
    <property type="entry name" value="S-adenosyl-L-methionine-dependent methyltransferases"/>
    <property type="match status" value="1"/>
</dbReference>
<dbReference type="Proteomes" id="UP001501480">
    <property type="component" value="Unassembled WGS sequence"/>
</dbReference>
<protein>
    <submittedName>
        <fullName evidence="3">16S rRNA (Guanine(966)-N(2))-methyltransferase RsmD</fullName>
    </submittedName>
</protein>
<dbReference type="InterPro" id="IPR004398">
    <property type="entry name" value="RNA_MeTrfase_RsmD"/>
</dbReference>
<dbReference type="Gene3D" id="3.40.50.150">
    <property type="entry name" value="Vaccinia Virus protein VP39"/>
    <property type="match status" value="1"/>
</dbReference>
<dbReference type="RefSeq" id="WP_344326539.1">
    <property type="nucleotide sequence ID" value="NZ_BAAAPY010000004.1"/>
</dbReference>
<dbReference type="InterPro" id="IPR029063">
    <property type="entry name" value="SAM-dependent_MTases_sf"/>
</dbReference>
<evidence type="ECO:0000256" key="1">
    <source>
        <dbReference type="ARBA" id="ARBA00022603"/>
    </source>
</evidence>
<dbReference type="PANTHER" id="PTHR43542">
    <property type="entry name" value="METHYLTRANSFERASE"/>
    <property type="match status" value="1"/>
</dbReference>
<organism evidence="3 4">
    <name type="scientific">Aeromicrobium halocynthiae</name>
    <dbReference type="NCBI Taxonomy" id="560557"/>
    <lineage>
        <taxon>Bacteria</taxon>
        <taxon>Bacillati</taxon>
        <taxon>Actinomycetota</taxon>
        <taxon>Actinomycetes</taxon>
        <taxon>Propionibacteriales</taxon>
        <taxon>Nocardioidaceae</taxon>
        <taxon>Aeromicrobium</taxon>
    </lineage>
</organism>
<keyword evidence="1" id="KW-0489">Methyltransferase</keyword>
<name>A0ABN2VXR1_9ACTN</name>
<dbReference type="PIRSF" id="PIRSF004553">
    <property type="entry name" value="CHP00095"/>
    <property type="match status" value="1"/>
</dbReference>
<dbReference type="PANTHER" id="PTHR43542:SF1">
    <property type="entry name" value="METHYLTRANSFERASE"/>
    <property type="match status" value="1"/>
</dbReference>
<evidence type="ECO:0000313" key="4">
    <source>
        <dbReference type="Proteomes" id="UP001501480"/>
    </source>
</evidence>